<name>A0ABP9ML05_9MICO</name>
<accession>A0ABP9ML05</accession>
<dbReference type="InterPro" id="IPR013757">
    <property type="entry name" value="Topo_IIA_A_a_sf"/>
</dbReference>
<dbReference type="EMBL" id="BAABKZ010000005">
    <property type="protein sequence ID" value="GAA5098252.1"/>
    <property type="molecule type" value="Genomic_DNA"/>
</dbReference>
<dbReference type="RefSeq" id="WP_194415485.1">
    <property type="nucleotide sequence ID" value="NZ_BAABKZ010000005.1"/>
</dbReference>
<evidence type="ECO:0000313" key="2">
    <source>
        <dbReference type="EMBL" id="GAA5098252.1"/>
    </source>
</evidence>
<sequence length="327" mass="35424">MDVSDDDPQLGPADVDRAALQQPGVVLHTLATEIGARVDEASAAGAPPDGWRVLKRHQSDQILIGAPVDPEATVWRVAHVQFVSSDATVRVHPETMTLRPSRAQRRQGLALRWPTLMQGASGADGFAVDIVNTGSDRWIPNGDGFHVVGVFTEPGETTFHFGWADSAQRTAVPLDPGEYARVSVAIMPTAWERLEPGAHDLHAVLVSLGVRTETALNVHLSRELLGSHRQQRRRSQPTPDDRRRAVDEEVARVRGVLAAAGAFAEVTAAIAASNTDEDAVARLGELLNLGEAAAEAIYNSTLRQLRPGNATQLHHRLDELHHHRQGI</sequence>
<reference evidence="3" key="1">
    <citation type="journal article" date="2019" name="Int. J. Syst. Evol. Microbiol.">
        <title>The Global Catalogue of Microorganisms (GCM) 10K type strain sequencing project: providing services to taxonomists for standard genome sequencing and annotation.</title>
        <authorList>
            <consortium name="The Broad Institute Genomics Platform"/>
            <consortium name="The Broad Institute Genome Sequencing Center for Infectious Disease"/>
            <person name="Wu L."/>
            <person name="Ma J."/>
        </authorList>
    </citation>
    <scope>NUCLEOTIDE SEQUENCE [LARGE SCALE GENOMIC DNA]</scope>
    <source>
        <strain evidence="3">JCM 18959</strain>
    </source>
</reference>
<protein>
    <submittedName>
        <fullName evidence="2">Uncharacterized protein</fullName>
    </submittedName>
</protein>
<comment type="caution">
    <text evidence="2">The sequence shown here is derived from an EMBL/GenBank/DDBJ whole genome shotgun (WGS) entry which is preliminary data.</text>
</comment>
<evidence type="ECO:0000313" key="3">
    <source>
        <dbReference type="Proteomes" id="UP001501407"/>
    </source>
</evidence>
<feature type="region of interest" description="Disordered" evidence="1">
    <location>
        <begin position="226"/>
        <end position="246"/>
    </location>
</feature>
<evidence type="ECO:0000256" key="1">
    <source>
        <dbReference type="SAM" id="MobiDB-lite"/>
    </source>
</evidence>
<dbReference type="Proteomes" id="UP001501407">
    <property type="component" value="Unassembled WGS sequence"/>
</dbReference>
<proteinExistence type="predicted"/>
<dbReference type="Gene3D" id="1.10.268.10">
    <property type="entry name" value="Topoisomerase, domain 3"/>
    <property type="match status" value="1"/>
</dbReference>
<keyword evidence="3" id="KW-1185">Reference proteome</keyword>
<organism evidence="2 3">
    <name type="scientific">Microbacterium yannicii</name>
    <dbReference type="NCBI Taxonomy" id="671622"/>
    <lineage>
        <taxon>Bacteria</taxon>
        <taxon>Bacillati</taxon>
        <taxon>Actinomycetota</taxon>
        <taxon>Actinomycetes</taxon>
        <taxon>Micrococcales</taxon>
        <taxon>Microbacteriaceae</taxon>
        <taxon>Microbacterium</taxon>
    </lineage>
</organism>
<gene>
    <name evidence="2" type="ORF">GCM10025760_33250</name>
</gene>